<name>A0A845QSV9_9CLOT</name>
<keyword evidence="4" id="KW-0378">Hydrolase</keyword>
<evidence type="ECO:0008006" key="14">
    <source>
        <dbReference type="Google" id="ProtNLM"/>
    </source>
</evidence>
<proteinExistence type="predicted"/>
<keyword evidence="7" id="KW-0067">ATP-binding</keyword>
<feature type="domain" description="UvrD-like helicase C-terminal" evidence="11">
    <location>
        <begin position="259"/>
        <end position="631"/>
    </location>
</feature>
<dbReference type="EMBL" id="QXXA01000004">
    <property type="protein sequence ID" value="NBI05907.1"/>
    <property type="molecule type" value="Genomic_DNA"/>
</dbReference>
<evidence type="ECO:0000256" key="1">
    <source>
        <dbReference type="ARBA" id="ARBA00022722"/>
    </source>
</evidence>
<dbReference type="InterPro" id="IPR027417">
    <property type="entry name" value="P-loop_NTPase"/>
</dbReference>
<evidence type="ECO:0000256" key="9">
    <source>
        <dbReference type="ARBA" id="ARBA00023204"/>
    </source>
</evidence>
<evidence type="ECO:0000256" key="6">
    <source>
        <dbReference type="ARBA" id="ARBA00022839"/>
    </source>
</evidence>
<evidence type="ECO:0000256" key="4">
    <source>
        <dbReference type="ARBA" id="ARBA00022801"/>
    </source>
</evidence>
<dbReference type="PANTHER" id="PTHR30591">
    <property type="entry name" value="RECBCD ENZYME SUBUNIT RECC"/>
    <property type="match status" value="1"/>
</dbReference>
<dbReference type="InterPro" id="IPR013986">
    <property type="entry name" value="DExx_box_DNA_helicase_dom_sf"/>
</dbReference>
<dbReference type="AlphaFoldDB" id="A0A845QSV9"/>
<evidence type="ECO:0000256" key="2">
    <source>
        <dbReference type="ARBA" id="ARBA00022741"/>
    </source>
</evidence>
<keyword evidence="9" id="KW-0234">DNA repair</keyword>
<organism evidence="12 13">
    <name type="scientific">Senegalia massiliensis</name>
    <dbReference type="NCBI Taxonomy" id="1720316"/>
    <lineage>
        <taxon>Bacteria</taxon>
        <taxon>Bacillati</taxon>
        <taxon>Bacillota</taxon>
        <taxon>Clostridia</taxon>
        <taxon>Eubacteriales</taxon>
        <taxon>Clostridiaceae</taxon>
        <taxon>Senegalia</taxon>
    </lineage>
</organism>
<evidence type="ECO:0000259" key="11">
    <source>
        <dbReference type="Pfam" id="PF13361"/>
    </source>
</evidence>
<dbReference type="InterPro" id="IPR011335">
    <property type="entry name" value="Restrct_endonuc-II-like"/>
</dbReference>
<dbReference type="InterPro" id="IPR014017">
    <property type="entry name" value="DNA_helicase_UvrD-like_C"/>
</dbReference>
<dbReference type="OrthoDB" id="9758506at2"/>
<evidence type="ECO:0000313" key="12">
    <source>
        <dbReference type="EMBL" id="NBI05907.1"/>
    </source>
</evidence>
<evidence type="ECO:0000256" key="3">
    <source>
        <dbReference type="ARBA" id="ARBA00022763"/>
    </source>
</evidence>
<dbReference type="GO" id="GO:0006310">
    <property type="term" value="P:DNA recombination"/>
    <property type="evidence" value="ECO:0007669"/>
    <property type="project" value="TreeGrafter"/>
</dbReference>
<reference evidence="12 13" key="1">
    <citation type="submission" date="2018-08" db="EMBL/GenBank/DDBJ databases">
        <title>Murine metabolic-syndrome-specific gut microbial biobank.</title>
        <authorList>
            <person name="Liu C."/>
        </authorList>
    </citation>
    <scope>NUCLEOTIDE SEQUENCE [LARGE SCALE GENOMIC DNA]</scope>
    <source>
        <strain evidence="12 13">583</strain>
    </source>
</reference>
<sequence>MSKKIIFFGDINNNFTNKLIEEARKYVSNNNCKKMNYILPSRDLLAKYRKLLLSEVKGAFNLNVITFDDIVDKLIDKSIYTEIQDIAKKIILKDILKKLEQQGKIKYYKDIMKNDSFIESLIYIIGEIKRSLVTGEDINIEENQHIKFKEIFYIYKEYQLFLYNNNLLDKEEVFLKSINNFEKTKSVFKNLELIIIDEFFDFRSQEFEIIKQLSKMNIDILINIPYKTDKEYITITKTIERLEDLGFILKQKENEQKDLFDKLGIELFSNKKNENFDTRKINVIRADNLNLEIMKIANDVKEDILGKILPNKIAVITDDLNIYGELMREKLSSYNIPCNLDKKEKMINIPIARDILNILDLINNNNISNVVKVLKSPYLNIEYNIPEETIEKSLDYIYDNYKESNIGIAISKEKEKLNYLINASNDKKYNQQLESIQIIETEINVLLEKIPELDSIRYPHDIIKFLNTLLIDYKIEDNIEELYQLHNDEDIYYRDVAFINNLDILFEKLENYIDIIPNSNFDIKYFINLLKSLFEEEELIIKEKNKNGVYIISPSLSRGLEFENVYILGLSEGKYPKIKKNNWFFNKRNMNLLNKKGIIYPSNIELYDKEKLLFGISISRANSKLLLSYCNENTSELSIPSIFIEEVFKNIGLNEKHIENINSDYIFKKDLMNIHNNEELLQNILYKYSKGEDMSREINMYNNLDKYAISKIMSNVNVEFKRNSHEFSEFDGNINEEYNFIDKTFSITSLETYGQCPMKYFFKYVLNINEEEKEKDFDNRDKGNIYHMVLAEFYSRYKNKIYNYIDNKVLEIEKIEDIVTKILIRTVKNELQIKNINKMWNLRIEFMKKVILEFLYQDLNRLKEKQIYPNFFEYKFGYKEDFILETEDFNVKLLGKIDRVDIKDEKIIIYDYKTSHGLKLKDIKEGTSLQLPIYLMAMEKIGYEILSGGYIVLNDKKYINILAKKESKDIIDEKKTLNEEKWQDIMKITKDKINRYIHGIKLGDFFVKPQECSPYCPYKEICRYNKERIDGKDVEYDKTYREPEASY</sequence>
<dbReference type="InterPro" id="IPR038726">
    <property type="entry name" value="PDDEXK_AddAB-type"/>
</dbReference>
<dbReference type="Gene3D" id="1.10.10.160">
    <property type="match status" value="1"/>
</dbReference>
<dbReference type="GO" id="GO:0005524">
    <property type="term" value="F:ATP binding"/>
    <property type="evidence" value="ECO:0007669"/>
    <property type="project" value="UniProtKB-KW"/>
</dbReference>
<dbReference type="Pfam" id="PF13361">
    <property type="entry name" value="UvrD_C"/>
    <property type="match status" value="1"/>
</dbReference>
<keyword evidence="2" id="KW-0547">Nucleotide-binding</keyword>
<protein>
    <recommendedName>
        <fullName evidence="14">DNA helicase</fullName>
    </recommendedName>
</protein>
<comment type="caution">
    <text evidence="12">The sequence shown here is derived from an EMBL/GenBank/DDBJ whole genome shotgun (WGS) entry which is preliminary data.</text>
</comment>
<evidence type="ECO:0000256" key="5">
    <source>
        <dbReference type="ARBA" id="ARBA00022806"/>
    </source>
</evidence>
<dbReference type="GO" id="GO:0004527">
    <property type="term" value="F:exonuclease activity"/>
    <property type="evidence" value="ECO:0007669"/>
    <property type="project" value="UniProtKB-KW"/>
</dbReference>
<dbReference type="SUPFAM" id="SSF52540">
    <property type="entry name" value="P-loop containing nucleoside triphosphate hydrolases"/>
    <property type="match status" value="1"/>
</dbReference>
<dbReference type="GO" id="GO:0006281">
    <property type="term" value="P:DNA repair"/>
    <property type="evidence" value="ECO:0007669"/>
    <property type="project" value="UniProtKB-KW"/>
</dbReference>
<gene>
    <name evidence="12" type="ORF">D3Z33_03425</name>
</gene>
<dbReference type="RefSeq" id="WP_160196394.1">
    <property type="nucleotide sequence ID" value="NZ_QXXA01000004.1"/>
</dbReference>
<evidence type="ECO:0000256" key="7">
    <source>
        <dbReference type="ARBA" id="ARBA00022840"/>
    </source>
</evidence>
<keyword evidence="13" id="KW-1185">Reference proteome</keyword>
<evidence type="ECO:0000259" key="10">
    <source>
        <dbReference type="Pfam" id="PF12705"/>
    </source>
</evidence>
<dbReference type="Gene3D" id="3.90.320.10">
    <property type="match status" value="2"/>
</dbReference>
<dbReference type="Gene3D" id="1.10.486.10">
    <property type="entry name" value="PCRA, domain 4"/>
    <property type="match status" value="1"/>
</dbReference>
<dbReference type="Pfam" id="PF12705">
    <property type="entry name" value="PDDEXK_1"/>
    <property type="match status" value="1"/>
</dbReference>
<keyword evidence="3" id="KW-0227">DNA damage</keyword>
<dbReference type="InterPro" id="IPR011604">
    <property type="entry name" value="PDDEXK-like_dom_sf"/>
</dbReference>
<keyword evidence="8" id="KW-0238">DNA-binding</keyword>
<dbReference type="Proteomes" id="UP000467132">
    <property type="component" value="Unassembled WGS sequence"/>
</dbReference>
<feature type="domain" description="PD-(D/E)XK endonuclease-like" evidence="10">
    <location>
        <begin position="744"/>
        <end position="1023"/>
    </location>
</feature>
<accession>A0A845QSV9</accession>
<evidence type="ECO:0000313" key="13">
    <source>
        <dbReference type="Proteomes" id="UP000467132"/>
    </source>
</evidence>
<dbReference type="PANTHER" id="PTHR30591:SF1">
    <property type="entry name" value="RECBCD ENZYME SUBUNIT RECC"/>
    <property type="match status" value="1"/>
</dbReference>
<dbReference type="Gene3D" id="3.40.50.300">
    <property type="entry name" value="P-loop containing nucleotide triphosphate hydrolases"/>
    <property type="match status" value="2"/>
</dbReference>
<keyword evidence="1" id="KW-0540">Nuclease</keyword>
<dbReference type="SUPFAM" id="SSF52980">
    <property type="entry name" value="Restriction endonuclease-like"/>
    <property type="match status" value="1"/>
</dbReference>
<keyword evidence="5" id="KW-0347">Helicase</keyword>
<dbReference type="GO" id="GO:0004386">
    <property type="term" value="F:helicase activity"/>
    <property type="evidence" value="ECO:0007669"/>
    <property type="project" value="UniProtKB-KW"/>
</dbReference>
<keyword evidence="6" id="KW-0269">Exonuclease</keyword>
<evidence type="ECO:0000256" key="8">
    <source>
        <dbReference type="ARBA" id="ARBA00023125"/>
    </source>
</evidence>
<dbReference type="GO" id="GO:0003677">
    <property type="term" value="F:DNA binding"/>
    <property type="evidence" value="ECO:0007669"/>
    <property type="project" value="UniProtKB-KW"/>
</dbReference>